<evidence type="ECO:0000256" key="3">
    <source>
        <dbReference type="SAM" id="MobiDB-lite"/>
    </source>
</evidence>
<dbReference type="OrthoDB" id="14833at2759"/>
<dbReference type="Proteomes" id="UP000245884">
    <property type="component" value="Unassembled WGS sequence"/>
</dbReference>
<dbReference type="InterPro" id="IPR037239">
    <property type="entry name" value="OSBP_sf"/>
</dbReference>
<dbReference type="InterPro" id="IPR000648">
    <property type="entry name" value="Oxysterol-bd"/>
</dbReference>
<evidence type="ECO:0000313" key="4">
    <source>
        <dbReference type="EMBL" id="PWN28637.1"/>
    </source>
</evidence>
<evidence type="ECO:0000256" key="1">
    <source>
        <dbReference type="ARBA" id="ARBA00008842"/>
    </source>
</evidence>
<dbReference type="Gene3D" id="3.30.70.3490">
    <property type="match status" value="1"/>
</dbReference>
<protein>
    <submittedName>
        <fullName evidence="4">Oxysterol-binding protein</fullName>
    </submittedName>
</protein>
<name>A0A316UTM3_9BASI</name>
<dbReference type="Gene3D" id="6.10.250.1430">
    <property type="match status" value="1"/>
</dbReference>
<dbReference type="FunFam" id="2.40.160.120:FF:000010">
    <property type="entry name" value="Oxysterol-binding protein homolog 4"/>
    <property type="match status" value="1"/>
</dbReference>
<feature type="region of interest" description="Disordered" evidence="3">
    <location>
        <begin position="268"/>
        <end position="305"/>
    </location>
</feature>
<proteinExistence type="inferred from homology"/>
<dbReference type="RefSeq" id="XP_025363249.1">
    <property type="nucleotide sequence ID" value="XM_025505931.1"/>
</dbReference>
<dbReference type="PANTHER" id="PTHR10972">
    <property type="entry name" value="OXYSTEROL-BINDING PROTEIN-RELATED"/>
    <property type="match status" value="1"/>
</dbReference>
<dbReference type="PANTHER" id="PTHR10972:SF184">
    <property type="entry name" value="OXYSTEROL-BINDING PROTEIN HOMOLOG 4-RELATED"/>
    <property type="match status" value="1"/>
</dbReference>
<feature type="region of interest" description="Disordered" evidence="3">
    <location>
        <begin position="371"/>
        <end position="391"/>
    </location>
</feature>
<feature type="compositionally biased region" description="Basic and acidic residues" evidence="3">
    <location>
        <begin position="320"/>
        <end position="347"/>
    </location>
</feature>
<dbReference type="GO" id="GO:0008142">
    <property type="term" value="F:oxysterol binding"/>
    <property type="evidence" value="ECO:0007669"/>
    <property type="project" value="TreeGrafter"/>
</dbReference>
<dbReference type="GO" id="GO:0005829">
    <property type="term" value="C:cytosol"/>
    <property type="evidence" value="ECO:0007669"/>
    <property type="project" value="TreeGrafter"/>
</dbReference>
<dbReference type="GeneID" id="37027754"/>
<keyword evidence="5" id="KW-1185">Reference proteome</keyword>
<dbReference type="AlphaFoldDB" id="A0A316UTM3"/>
<dbReference type="Pfam" id="PF01237">
    <property type="entry name" value="Oxysterol_BP"/>
    <property type="match status" value="1"/>
</dbReference>
<dbReference type="STRING" id="1569628.A0A316UTM3"/>
<dbReference type="InterPro" id="IPR018494">
    <property type="entry name" value="Oxysterol-bd_CS"/>
</dbReference>
<dbReference type="Gene3D" id="1.10.287.2720">
    <property type="match status" value="1"/>
</dbReference>
<dbReference type="GO" id="GO:0016020">
    <property type="term" value="C:membrane"/>
    <property type="evidence" value="ECO:0007669"/>
    <property type="project" value="TreeGrafter"/>
</dbReference>
<evidence type="ECO:0000313" key="5">
    <source>
        <dbReference type="Proteomes" id="UP000245884"/>
    </source>
</evidence>
<feature type="region of interest" description="Disordered" evidence="3">
    <location>
        <begin position="320"/>
        <end position="350"/>
    </location>
</feature>
<sequence length="391" mass="42725">MADSKEMGAVPEGQKQGWGQFLKSIASFSGDLSAMTAPSFILSPVSLTEYPSYWGEHPDLFAKCSQGGDDIEKMVNVLRWFIATLKGQYTSRNQSMGSEKKPLNPILGELFLGKWSADESKGSGETQLIAEQVSHHPPITAYYLHNAKAGVTLEGHSAQKTSFSGRSISVKQVGHAVLRVANSSGGEDLYLITLPNIVIEGLWYGAPYLELSGTSHIISTTGMLATINYAGKGYFSGKSHSFKASVSSASQPTSALYNIEGEWAGKSSFKGKSPDGSSNSTFHDASSSRRDIEVAPLDQQGDMESRKVWAKVAEGIRKQDYDNASKEKTRIENEQRDKRKKEGEKGTPHQLEYFVHVDEDQEYAALLGKAKGVASGYPAKQDAYRRKPRVH</sequence>
<dbReference type="EMBL" id="KZ819665">
    <property type="protein sequence ID" value="PWN28637.1"/>
    <property type="molecule type" value="Genomic_DNA"/>
</dbReference>
<comment type="similarity">
    <text evidence="1 2">Belongs to the OSBP family.</text>
</comment>
<gene>
    <name evidence="4" type="ORF">BDZ90DRAFT_231614</name>
</gene>
<organism evidence="4 5">
    <name type="scientific">Jaminaea rosea</name>
    <dbReference type="NCBI Taxonomy" id="1569628"/>
    <lineage>
        <taxon>Eukaryota</taxon>
        <taxon>Fungi</taxon>
        <taxon>Dikarya</taxon>
        <taxon>Basidiomycota</taxon>
        <taxon>Ustilaginomycotina</taxon>
        <taxon>Exobasidiomycetes</taxon>
        <taxon>Microstromatales</taxon>
        <taxon>Microstromatales incertae sedis</taxon>
        <taxon>Jaminaea</taxon>
    </lineage>
</organism>
<feature type="compositionally biased region" description="Polar residues" evidence="3">
    <location>
        <begin position="275"/>
        <end position="285"/>
    </location>
</feature>
<dbReference type="SUPFAM" id="SSF144000">
    <property type="entry name" value="Oxysterol-binding protein-like"/>
    <property type="match status" value="1"/>
</dbReference>
<dbReference type="PROSITE" id="PS01013">
    <property type="entry name" value="OSBP"/>
    <property type="match status" value="1"/>
</dbReference>
<evidence type="ECO:0000256" key="2">
    <source>
        <dbReference type="RuleBase" id="RU003844"/>
    </source>
</evidence>
<dbReference type="Gene3D" id="2.40.160.120">
    <property type="match status" value="1"/>
</dbReference>
<dbReference type="GO" id="GO:0120009">
    <property type="term" value="P:intermembrane lipid transfer"/>
    <property type="evidence" value="ECO:0007669"/>
    <property type="project" value="UniProtKB-ARBA"/>
</dbReference>
<reference evidence="4 5" key="1">
    <citation type="journal article" date="2018" name="Mol. Biol. Evol.">
        <title>Broad Genomic Sampling Reveals a Smut Pathogenic Ancestry of the Fungal Clade Ustilaginomycotina.</title>
        <authorList>
            <person name="Kijpornyongpan T."/>
            <person name="Mondo S.J."/>
            <person name="Barry K."/>
            <person name="Sandor L."/>
            <person name="Lee J."/>
            <person name="Lipzen A."/>
            <person name="Pangilinan J."/>
            <person name="LaButti K."/>
            <person name="Hainaut M."/>
            <person name="Henrissat B."/>
            <person name="Grigoriev I.V."/>
            <person name="Spatafora J.W."/>
            <person name="Aime M.C."/>
        </authorList>
    </citation>
    <scope>NUCLEOTIDE SEQUENCE [LARGE SCALE GENOMIC DNA]</scope>
    <source>
        <strain evidence="4 5">MCA 5214</strain>
    </source>
</reference>
<accession>A0A316UTM3</accession>